<accession>N9RM78</accession>
<dbReference type="EMBL" id="APPH01000020">
    <property type="protein sequence ID" value="ENV08147.1"/>
    <property type="molecule type" value="Genomic_DNA"/>
</dbReference>
<sequence length="31" mass="3659">MCEEINSKRMVLDELEQSAKCRYSIKIGKQK</sequence>
<evidence type="ECO:0000313" key="4">
    <source>
        <dbReference type="Proteomes" id="UP000013209"/>
    </source>
</evidence>
<dbReference type="HOGENOM" id="CLU_3394665_0_0_6"/>
<evidence type="ECO:0000313" key="1">
    <source>
        <dbReference type="EMBL" id="ENV08147.1"/>
    </source>
</evidence>
<dbReference type="AlphaFoldDB" id="N9RNX1"/>
<name>N9RNX1_9GAMM</name>
<proteinExistence type="predicted"/>
<keyword evidence="3" id="KW-1185">Reference proteome</keyword>
<accession>N9RNX1</accession>
<protein>
    <submittedName>
        <fullName evidence="2">Uncharacterized protein</fullName>
    </submittedName>
</protein>
<dbReference type="EMBL" id="APRN01000035">
    <property type="protein sequence ID" value="ENX59044.1"/>
    <property type="molecule type" value="Genomic_DNA"/>
</dbReference>
<dbReference type="Proteomes" id="UP000013084">
    <property type="component" value="Unassembled WGS sequence"/>
</dbReference>
<comment type="caution">
    <text evidence="2">The sequence shown here is derived from an EMBL/GenBank/DDBJ whole genome shotgun (WGS) entry which is preliminary data.</text>
</comment>
<reference evidence="2 3" key="2">
    <citation type="submission" date="2013-02" db="EMBL/GenBank/DDBJ databases">
        <title>The Genome Sequence of Acinetobacter sp. CIP 70.18.</title>
        <authorList>
            <consortium name="The Broad Institute Genome Sequencing Platform"/>
            <consortium name="The Broad Institute Genome Sequencing Center for Infectious Disease"/>
            <person name="Cerqueira G."/>
            <person name="Feldgarden M."/>
            <person name="Courvalin P."/>
            <person name="Perichon B."/>
            <person name="Grillot-Courvalin C."/>
            <person name="Clermont D."/>
            <person name="Rocha E."/>
            <person name="Yoon E.-J."/>
            <person name="Nemec A."/>
            <person name="Walker B."/>
            <person name="Young S.K."/>
            <person name="Zeng Q."/>
            <person name="Gargeya S."/>
            <person name="Fitzgerald M."/>
            <person name="Haas B."/>
            <person name="Abouelleil A."/>
            <person name="Alvarado L."/>
            <person name="Arachchi H.M."/>
            <person name="Berlin A.M."/>
            <person name="Chapman S.B."/>
            <person name="Dewar J."/>
            <person name="Goldberg J."/>
            <person name="Griggs A."/>
            <person name="Gujja S."/>
            <person name="Hansen M."/>
            <person name="Howarth C."/>
            <person name="Imamovic A."/>
            <person name="Larimer J."/>
            <person name="McCowan C."/>
            <person name="Murphy C."/>
            <person name="Neiman D."/>
            <person name="Pearson M."/>
            <person name="Priest M."/>
            <person name="Roberts A."/>
            <person name="Saif S."/>
            <person name="Shea T."/>
            <person name="Sisk P."/>
            <person name="Sykes S."/>
            <person name="Wortman J."/>
            <person name="Nusbaum C."/>
            <person name="Birren B."/>
        </authorList>
    </citation>
    <scope>NUCLEOTIDE SEQUENCE [LARGE SCALE GENOMIC DNA]</scope>
    <source>
        <strain evidence="2 3">CIP 70.18</strain>
    </source>
</reference>
<accession>N8W7Y2</accession>
<gene>
    <name evidence="2" type="ORF">F902_01675</name>
    <name evidence="1" type="ORF">F966_04011</name>
</gene>
<reference evidence="1 4" key="1">
    <citation type="submission" date="2013-02" db="EMBL/GenBank/DDBJ databases">
        <title>The Genome Sequence of Acinetobacter sp. CIP 56.2.</title>
        <authorList>
            <consortium name="The Broad Institute Genome Sequencing Platform"/>
            <consortium name="The Broad Institute Genome Sequencing Center for Infectious Disease"/>
            <person name="Cerqueira G."/>
            <person name="Feldgarden M."/>
            <person name="Courvalin P."/>
            <person name="Perichon B."/>
            <person name="Grillot-Courvalin C."/>
            <person name="Clermont D."/>
            <person name="Rocha E."/>
            <person name="Yoon E.-J."/>
            <person name="Nemec A."/>
            <person name="Walker B."/>
            <person name="Young S.K."/>
            <person name="Zeng Q."/>
            <person name="Gargeya S."/>
            <person name="Fitzgerald M."/>
            <person name="Haas B."/>
            <person name="Abouelleil A."/>
            <person name="Alvarado L."/>
            <person name="Arachchi H.M."/>
            <person name="Berlin A.M."/>
            <person name="Chapman S.B."/>
            <person name="Dewar J."/>
            <person name="Goldberg J."/>
            <person name="Griggs A."/>
            <person name="Gujja S."/>
            <person name="Hansen M."/>
            <person name="Howarth C."/>
            <person name="Imamovic A."/>
            <person name="Larimer J."/>
            <person name="McCowan C."/>
            <person name="Murphy C."/>
            <person name="Neiman D."/>
            <person name="Pearson M."/>
            <person name="Priest M."/>
            <person name="Roberts A."/>
            <person name="Saif S."/>
            <person name="Shea T."/>
            <person name="Sisk P."/>
            <person name="Sykes S."/>
            <person name="Wortman J."/>
            <person name="Nusbaum C."/>
            <person name="Birren B."/>
        </authorList>
    </citation>
    <scope>NUCLEOTIDE SEQUENCE [LARGE SCALE GENOMIC DNA]</scope>
    <source>
        <strain evidence="1 4">CIP 56.2</strain>
    </source>
</reference>
<dbReference type="Proteomes" id="UP000013209">
    <property type="component" value="Unassembled WGS sequence"/>
</dbReference>
<organism evidence="2 3">
    <name type="scientific">Acinetobacter higginsii</name>
    <dbReference type="NCBI Taxonomy" id="70347"/>
    <lineage>
        <taxon>Bacteria</taxon>
        <taxon>Pseudomonadati</taxon>
        <taxon>Pseudomonadota</taxon>
        <taxon>Gammaproteobacteria</taxon>
        <taxon>Moraxellales</taxon>
        <taxon>Moraxellaceae</taxon>
        <taxon>Acinetobacter</taxon>
    </lineage>
</organism>
<evidence type="ECO:0000313" key="2">
    <source>
        <dbReference type="EMBL" id="ENX59044.1"/>
    </source>
</evidence>
<evidence type="ECO:0000313" key="3">
    <source>
        <dbReference type="Proteomes" id="UP000013084"/>
    </source>
</evidence>